<comment type="caution">
    <text evidence="2">The sequence shown here is derived from an EMBL/GenBank/DDBJ whole genome shotgun (WGS) entry which is preliminary data.</text>
</comment>
<protein>
    <submittedName>
        <fullName evidence="2">Uncharacterized protein</fullName>
    </submittedName>
</protein>
<reference evidence="2 3" key="1">
    <citation type="journal article" date="2018" name="Nat. Ecol. Evol.">
        <title>Shark genomes provide insights into elasmobranch evolution and the origin of vertebrates.</title>
        <authorList>
            <person name="Hara Y"/>
            <person name="Yamaguchi K"/>
            <person name="Onimaru K"/>
            <person name="Kadota M"/>
            <person name="Koyanagi M"/>
            <person name="Keeley SD"/>
            <person name="Tatsumi K"/>
            <person name="Tanaka K"/>
            <person name="Motone F"/>
            <person name="Kageyama Y"/>
            <person name="Nozu R"/>
            <person name="Adachi N"/>
            <person name="Nishimura O"/>
            <person name="Nakagawa R"/>
            <person name="Tanegashima C"/>
            <person name="Kiyatake I"/>
            <person name="Matsumoto R"/>
            <person name="Murakumo K"/>
            <person name="Nishida K"/>
            <person name="Terakita A"/>
            <person name="Kuratani S"/>
            <person name="Sato K"/>
            <person name="Hyodo S Kuraku.S."/>
        </authorList>
    </citation>
    <scope>NUCLEOTIDE SEQUENCE [LARGE SCALE GENOMIC DNA]</scope>
</reference>
<proteinExistence type="predicted"/>
<keyword evidence="3" id="KW-1185">Reference proteome</keyword>
<evidence type="ECO:0000313" key="2">
    <source>
        <dbReference type="EMBL" id="GCB64925.1"/>
    </source>
</evidence>
<gene>
    <name evidence="2" type="ORF">scyTo_0000343</name>
</gene>
<evidence type="ECO:0000256" key="1">
    <source>
        <dbReference type="SAM" id="MobiDB-lite"/>
    </source>
</evidence>
<sequence>MHTKGKVRREAVVILPPSAGQETGCVVSGRCQRVAVPCPVPSPLPPPQGSDTSAGAASGRPGQLPAAELISGNKAEGNREKKFGLCVGFLIVPSPRQHEVCRGS</sequence>
<organism evidence="2 3">
    <name type="scientific">Scyliorhinus torazame</name>
    <name type="common">Cloudy catshark</name>
    <name type="synonym">Catulus torazame</name>
    <dbReference type="NCBI Taxonomy" id="75743"/>
    <lineage>
        <taxon>Eukaryota</taxon>
        <taxon>Metazoa</taxon>
        <taxon>Chordata</taxon>
        <taxon>Craniata</taxon>
        <taxon>Vertebrata</taxon>
        <taxon>Chondrichthyes</taxon>
        <taxon>Elasmobranchii</taxon>
        <taxon>Galeomorphii</taxon>
        <taxon>Galeoidea</taxon>
        <taxon>Carcharhiniformes</taxon>
        <taxon>Scyliorhinidae</taxon>
        <taxon>Scyliorhinus</taxon>
    </lineage>
</organism>
<name>A0A401NVM4_SCYTO</name>
<dbReference type="Proteomes" id="UP000288216">
    <property type="component" value="Unassembled WGS sequence"/>
</dbReference>
<dbReference type="EMBL" id="BFAA01000065">
    <property type="protein sequence ID" value="GCB64925.1"/>
    <property type="molecule type" value="Genomic_DNA"/>
</dbReference>
<accession>A0A401NVM4</accession>
<dbReference type="AlphaFoldDB" id="A0A401NVM4"/>
<evidence type="ECO:0000313" key="3">
    <source>
        <dbReference type="Proteomes" id="UP000288216"/>
    </source>
</evidence>
<feature type="compositionally biased region" description="Pro residues" evidence="1">
    <location>
        <begin position="39"/>
        <end position="48"/>
    </location>
</feature>
<feature type="region of interest" description="Disordered" evidence="1">
    <location>
        <begin position="39"/>
        <end position="75"/>
    </location>
</feature>